<evidence type="ECO:0000256" key="1">
    <source>
        <dbReference type="ARBA" id="ARBA00004141"/>
    </source>
</evidence>
<evidence type="ECO:0000256" key="3">
    <source>
        <dbReference type="ARBA" id="ARBA00022679"/>
    </source>
</evidence>
<dbReference type="PANTHER" id="PTHR43867:SF2">
    <property type="entry name" value="CELLULOSE SYNTHASE CATALYTIC SUBUNIT A [UDP-FORMING]"/>
    <property type="match status" value="1"/>
</dbReference>
<name>A0A8H5BQ54_9AGAR</name>
<feature type="region of interest" description="Disordered" evidence="7">
    <location>
        <begin position="228"/>
        <end position="255"/>
    </location>
</feature>
<dbReference type="Gene3D" id="3.90.550.10">
    <property type="entry name" value="Spore Coat Polysaccharide Biosynthesis Protein SpsA, Chain A"/>
    <property type="match status" value="1"/>
</dbReference>
<feature type="transmembrane region" description="Helical" evidence="8">
    <location>
        <begin position="762"/>
        <end position="783"/>
    </location>
</feature>
<evidence type="ECO:0000313" key="11">
    <source>
        <dbReference type="Proteomes" id="UP000541558"/>
    </source>
</evidence>
<feature type="compositionally biased region" description="Polar residues" evidence="7">
    <location>
        <begin position="121"/>
        <end position="135"/>
    </location>
</feature>
<evidence type="ECO:0000313" key="10">
    <source>
        <dbReference type="EMBL" id="KAF5326543.1"/>
    </source>
</evidence>
<evidence type="ECO:0000256" key="4">
    <source>
        <dbReference type="ARBA" id="ARBA00022692"/>
    </source>
</evidence>
<evidence type="ECO:0000259" key="9">
    <source>
        <dbReference type="Pfam" id="PF00535"/>
    </source>
</evidence>
<dbReference type="EMBL" id="JAACJK010000163">
    <property type="protein sequence ID" value="KAF5326543.1"/>
    <property type="molecule type" value="Genomic_DNA"/>
</dbReference>
<keyword evidence="4 8" id="KW-0812">Transmembrane</keyword>
<evidence type="ECO:0000256" key="7">
    <source>
        <dbReference type="SAM" id="MobiDB-lite"/>
    </source>
</evidence>
<sequence length="816" mass="92588">MATPHSFDSLTFRLTDAPFGSTVTCSLTLENTTNTLPRTTSKEEPNFRFTFAVGLDDADVDERKAVDWLKTHLSTCTVDPIDTNETQQLGPESMEKIKLTVKNMAGLWAKAHDNDRLSVAAPSTRSSTTTVNDLSSDGEGTPQIRHRELLLSDLSGAGAAPGKFSLALRPSIPGTPTGEEKDSSKKRTLFDDLFIEQLASVKWQQEQDQQQPGQEQNENLLTPITPLQPLFILPPRPRNPSSPITPDFTPPATPVVQATPLRSSFTEEKPAEEEQPKSKWYHFWHTHGRLSNMKPTIAVLADESVVVLPSPPTDSEKYLYGQTRRLPLYLFGTFSFLSVSVGMWFFVIASKYYMWLGVFVAFIQAYLSISYFVGFCGKDFDIPGHKKIVEDFAVKDNEPCPSVDVYLPCCKEPIEILENTYKYVAKIDYPNLKVWVLDDGGMDSVKRLATAYGFNYICRDNRPELKKAGNLRYAFTRTEGDFFLIFDADFCPRADILKDMIPRMRHDPKIAIVQTPQFFRPCAEQTWCEQGASATQEFFYRIVQVNRDRFGAAICVGSNALYRREALVDVGGTAEIGHSEDVHTGFYAITRGWTLKYMPLALACGVSPDTPAACFSQQMRWCAGSSYLLTNPDFWASKLTWVQKLCFMSGMLFYSSAAFMILVSNLPGPLLVWLNPNLVLWYNCFFAVPSLIYATIIFRLWSRVNYNFNVNYVFTLQQYAYFMAIKDRLLGTTAAWVPSGDNKAHVKPGEKKKKPNNKYRNMRILCFVWVWGTGATMFAGIGYRIWQGFHWFHFVPLIIFDLFQLFQSHKFIFYSQ</sequence>
<dbReference type="AlphaFoldDB" id="A0A8H5BQ54"/>
<keyword evidence="11" id="KW-1185">Reference proteome</keyword>
<dbReference type="CDD" id="cd06421">
    <property type="entry name" value="CESA_CelA_like"/>
    <property type="match status" value="1"/>
</dbReference>
<feature type="domain" description="Glycosyltransferase 2-like" evidence="9">
    <location>
        <begin position="405"/>
        <end position="569"/>
    </location>
</feature>
<dbReference type="PANTHER" id="PTHR43867">
    <property type="entry name" value="CELLULOSE SYNTHASE CATALYTIC SUBUNIT A [UDP-FORMING]"/>
    <property type="match status" value="1"/>
</dbReference>
<dbReference type="InterPro" id="IPR001173">
    <property type="entry name" value="Glyco_trans_2-like"/>
</dbReference>
<dbReference type="InterPro" id="IPR050321">
    <property type="entry name" value="Glycosyltr_2/OpgH_subfam"/>
</dbReference>
<reference evidence="10 11" key="1">
    <citation type="journal article" date="2020" name="ISME J.">
        <title>Uncovering the hidden diversity of litter-decomposition mechanisms in mushroom-forming fungi.</title>
        <authorList>
            <person name="Floudas D."/>
            <person name="Bentzer J."/>
            <person name="Ahren D."/>
            <person name="Johansson T."/>
            <person name="Persson P."/>
            <person name="Tunlid A."/>
        </authorList>
    </citation>
    <scope>NUCLEOTIDE SEQUENCE [LARGE SCALE GENOMIC DNA]</scope>
    <source>
        <strain evidence="10 11">CBS 175.51</strain>
    </source>
</reference>
<feature type="transmembrane region" description="Helical" evidence="8">
    <location>
        <begin position="679"/>
        <end position="701"/>
    </location>
</feature>
<feature type="region of interest" description="Disordered" evidence="7">
    <location>
        <begin position="165"/>
        <end position="186"/>
    </location>
</feature>
<comment type="subcellular location">
    <subcellularLocation>
        <location evidence="1">Membrane</location>
        <topology evidence="1">Multi-pass membrane protein</topology>
    </subcellularLocation>
</comment>
<keyword evidence="2" id="KW-0328">Glycosyltransferase</keyword>
<dbReference type="InterPro" id="IPR029044">
    <property type="entry name" value="Nucleotide-diphossugar_trans"/>
</dbReference>
<feature type="region of interest" description="Disordered" evidence="7">
    <location>
        <begin position="120"/>
        <end position="141"/>
    </location>
</feature>
<feature type="transmembrane region" description="Helical" evidence="8">
    <location>
        <begin position="326"/>
        <end position="346"/>
    </location>
</feature>
<accession>A0A8H5BQ54</accession>
<evidence type="ECO:0000256" key="2">
    <source>
        <dbReference type="ARBA" id="ARBA00022676"/>
    </source>
</evidence>
<feature type="transmembrane region" description="Helical" evidence="8">
    <location>
        <begin position="789"/>
        <end position="806"/>
    </location>
</feature>
<evidence type="ECO:0000256" key="8">
    <source>
        <dbReference type="SAM" id="Phobius"/>
    </source>
</evidence>
<keyword evidence="6 8" id="KW-0472">Membrane</keyword>
<dbReference type="Proteomes" id="UP000541558">
    <property type="component" value="Unassembled WGS sequence"/>
</dbReference>
<keyword evidence="5 8" id="KW-1133">Transmembrane helix</keyword>
<evidence type="ECO:0000256" key="5">
    <source>
        <dbReference type="ARBA" id="ARBA00022989"/>
    </source>
</evidence>
<dbReference type="GO" id="GO:0016757">
    <property type="term" value="F:glycosyltransferase activity"/>
    <property type="evidence" value="ECO:0007669"/>
    <property type="project" value="UniProtKB-KW"/>
</dbReference>
<comment type="caution">
    <text evidence="10">The sequence shown here is derived from an EMBL/GenBank/DDBJ whole genome shotgun (WGS) entry which is preliminary data.</text>
</comment>
<feature type="transmembrane region" description="Helical" evidence="8">
    <location>
        <begin position="645"/>
        <end position="667"/>
    </location>
</feature>
<organism evidence="10 11">
    <name type="scientific">Ephemerocybe angulata</name>
    <dbReference type="NCBI Taxonomy" id="980116"/>
    <lineage>
        <taxon>Eukaryota</taxon>
        <taxon>Fungi</taxon>
        <taxon>Dikarya</taxon>
        <taxon>Basidiomycota</taxon>
        <taxon>Agaricomycotina</taxon>
        <taxon>Agaricomycetes</taxon>
        <taxon>Agaricomycetidae</taxon>
        <taxon>Agaricales</taxon>
        <taxon>Agaricineae</taxon>
        <taxon>Psathyrellaceae</taxon>
        <taxon>Ephemerocybe</taxon>
    </lineage>
</organism>
<proteinExistence type="predicted"/>
<dbReference type="OrthoDB" id="72851at2759"/>
<keyword evidence="3" id="KW-0808">Transferase</keyword>
<dbReference type="GO" id="GO:0016020">
    <property type="term" value="C:membrane"/>
    <property type="evidence" value="ECO:0007669"/>
    <property type="project" value="UniProtKB-SubCell"/>
</dbReference>
<gene>
    <name evidence="10" type="ORF">D9611_000180</name>
</gene>
<feature type="transmembrane region" description="Helical" evidence="8">
    <location>
        <begin position="352"/>
        <end position="377"/>
    </location>
</feature>
<protein>
    <recommendedName>
        <fullName evidence="9">Glycosyltransferase 2-like domain-containing protein</fullName>
    </recommendedName>
</protein>
<dbReference type="Pfam" id="PF00535">
    <property type="entry name" value="Glycos_transf_2"/>
    <property type="match status" value="1"/>
</dbReference>
<evidence type="ECO:0000256" key="6">
    <source>
        <dbReference type="ARBA" id="ARBA00023136"/>
    </source>
</evidence>
<dbReference type="SUPFAM" id="SSF53448">
    <property type="entry name" value="Nucleotide-diphospho-sugar transferases"/>
    <property type="match status" value="1"/>
</dbReference>